<gene>
    <name evidence="2" type="ORF">QOZ99_000318</name>
</gene>
<organism evidence="2 3">
    <name type="scientific">Ancylobacter amanitiformis</name>
    <dbReference type="NCBI Taxonomy" id="217069"/>
    <lineage>
        <taxon>Bacteria</taxon>
        <taxon>Pseudomonadati</taxon>
        <taxon>Pseudomonadota</taxon>
        <taxon>Alphaproteobacteria</taxon>
        <taxon>Hyphomicrobiales</taxon>
        <taxon>Xanthobacteraceae</taxon>
        <taxon>Ancylobacter</taxon>
    </lineage>
</organism>
<dbReference type="Proteomes" id="UP001235094">
    <property type="component" value="Unassembled WGS sequence"/>
</dbReference>
<evidence type="ECO:0000256" key="1">
    <source>
        <dbReference type="SAM" id="MobiDB-lite"/>
    </source>
</evidence>
<proteinExistence type="predicted"/>
<protein>
    <recommendedName>
        <fullName evidence="4">DUF883 domain-containing protein</fullName>
    </recommendedName>
</protein>
<sequence length="90" mass="9300">MADDEGIPNGLGTASGEAPEHPAHVAPSARRPAQAASKGRVNAVRSLIQMSQRTHGAAGTMAVGAQRRYSFKMIVAAALAGYAVGRLMTR</sequence>
<name>A0ABU0LL63_9HYPH</name>
<comment type="caution">
    <text evidence="2">The sequence shown here is derived from an EMBL/GenBank/DDBJ whole genome shotgun (WGS) entry which is preliminary data.</text>
</comment>
<dbReference type="EMBL" id="JAUSVR010000001">
    <property type="protein sequence ID" value="MDQ0509441.1"/>
    <property type="molecule type" value="Genomic_DNA"/>
</dbReference>
<accession>A0ABU0LL63</accession>
<evidence type="ECO:0000313" key="2">
    <source>
        <dbReference type="EMBL" id="MDQ0509441.1"/>
    </source>
</evidence>
<reference evidence="2 3" key="1">
    <citation type="submission" date="2023-07" db="EMBL/GenBank/DDBJ databases">
        <title>Genomic Encyclopedia of Type Strains, Phase IV (KMG-IV): sequencing the most valuable type-strain genomes for metagenomic binning, comparative biology and taxonomic classification.</title>
        <authorList>
            <person name="Goeker M."/>
        </authorList>
    </citation>
    <scope>NUCLEOTIDE SEQUENCE [LARGE SCALE GENOMIC DNA]</scope>
    <source>
        <strain evidence="2 3">DSM 15561</strain>
    </source>
</reference>
<feature type="region of interest" description="Disordered" evidence="1">
    <location>
        <begin position="1"/>
        <end position="41"/>
    </location>
</feature>
<evidence type="ECO:0000313" key="3">
    <source>
        <dbReference type="Proteomes" id="UP001235094"/>
    </source>
</evidence>
<feature type="compositionally biased region" description="Low complexity" evidence="1">
    <location>
        <begin position="26"/>
        <end position="37"/>
    </location>
</feature>
<keyword evidence="3" id="KW-1185">Reference proteome</keyword>
<dbReference type="RefSeq" id="WP_306888126.1">
    <property type="nucleotide sequence ID" value="NZ_JAUSVR010000001.1"/>
</dbReference>
<evidence type="ECO:0008006" key="4">
    <source>
        <dbReference type="Google" id="ProtNLM"/>
    </source>
</evidence>